<feature type="region of interest" description="Disordered" evidence="1">
    <location>
        <begin position="53"/>
        <end position="72"/>
    </location>
</feature>
<evidence type="ECO:0000256" key="1">
    <source>
        <dbReference type="SAM" id="MobiDB-lite"/>
    </source>
</evidence>
<proteinExistence type="predicted"/>
<dbReference type="STRING" id="48269.A0A183L947"/>
<gene>
    <name evidence="2" type="ORF">SMRZ_LOCUS322</name>
</gene>
<dbReference type="EMBL" id="UZAI01000057">
    <property type="protein sequence ID" value="VDO47480.1"/>
    <property type="molecule type" value="Genomic_DNA"/>
</dbReference>
<protein>
    <submittedName>
        <fullName evidence="2">Uncharacterized protein</fullName>
    </submittedName>
</protein>
<evidence type="ECO:0000313" key="2">
    <source>
        <dbReference type="EMBL" id="VDO47480.1"/>
    </source>
</evidence>
<organism evidence="2 3">
    <name type="scientific">Schistosoma margrebowiei</name>
    <dbReference type="NCBI Taxonomy" id="48269"/>
    <lineage>
        <taxon>Eukaryota</taxon>
        <taxon>Metazoa</taxon>
        <taxon>Spiralia</taxon>
        <taxon>Lophotrochozoa</taxon>
        <taxon>Platyhelminthes</taxon>
        <taxon>Trematoda</taxon>
        <taxon>Digenea</taxon>
        <taxon>Strigeidida</taxon>
        <taxon>Schistosomatoidea</taxon>
        <taxon>Schistosomatidae</taxon>
        <taxon>Schistosoma</taxon>
    </lineage>
</organism>
<dbReference type="AlphaFoldDB" id="A0A183L947"/>
<sequence length="72" mass="8071">MLRSSTCPIDNTPIHPIKTIDKKSSTNRTPRQRTDEISTDNLSELKIFAKRIEGKPKIRANPAHNNLTSTGD</sequence>
<feature type="region of interest" description="Disordered" evidence="1">
    <location>
        <begin position="1"/>
        <end position="38"/>
    </location>
</feature>
<keyword evidence="3" id="KW-1185">Reference proteome</keyword>
<reference evidence="2 3" key="1">
    <citation type="submission" date="2018-11" db="EMBL/GenBank/DDBJ databases">
        <authorList>
            <consortium name="Pathogen Informatics"/>
        </authorList>
    </citation>
    <scope>NUCLEOTIDE SEQUENCE [LARGE SCALE GENOMIC DNA]</scope>
    <source>
        <strain evidence="2 3">Zambia</strain>
    </source>
</reference>
<dbReference type="Proteomes" id="UP000277204">
    <property type="component" value="Unassembled WGS sequence"/>
</dbReference>
<name>A0A183L947_9TREM</name>
<evidence type="ECO:0000313" key="3">
    <source>
        <dbReference type="Proteomes" id="UP000277204"/>
    </source>
</evidence>
<accession>A0A183L947</accession>
<feature type="compositionally biased region" description="Polar residues" evidence="1">
    <location>
        <begin position="63"/>
        <end position="72"/>
    </location>
</feature>